<dbReference type="EMBL" id="LS483452">
    <property type="protein sequence ID" value="SQH76018.1"/>
    <property type="molecule type" value="Genomic_DNA"/>
</dbReference>
<reference evidence="2" key="1">
    <citation type="submission" date="2018-06" db="EMBL/GenBank/DDBJ databases">
        <authorList>
            <person name="Cea G.-C."/>
            <person name="William W."/>
        </authorList>
    </citation>
    <scope>NUCLEOTIDE SEQUENCE [LARGE SCALE GENOMIC DNA]</scope>
    <source>
        <strain evidence="2">DB21MT-2</strain>
    </source>
</reference>
<dbReference type="PANTHER" id="PTHR34322">
    <property type="entry name" value="TRANSPOSASE, Y1_TNP DOMAIN-CONTAINING"/>
    <property type="match status" value="1"/>
</dbReference>
<dbReference type="Proteomes" id="UP000250123">
    <property type="component" value="Chromosome SHEWBE"/>
</dbReference>
<gene>
    <name evidence="1" type="ORF">SHEWBE_2052</name>
</gene>
<dbReference type="PANTHER" id="PTHR34322:SF2">
    <property type="entry name" value="TRANSPOSASE IS200-LIKE DOMAIN-CONTAINING PROTEIN"/>
    <property type="match status" value="1"/>
</dbReference>
<evidence type="ECO:0000313" key="2">
    <source>
        <dbReference type="Proteomes" id="UP000250123"/>
    </source>
</evidence>
<sequence length="73" mass="8395">MPTPRKALVSLEGTLYYHCVSRCVRRLFCCVDHYAGQSYEHRRDWVESRLLELASVFAIDICANAFIRVAGTE</sequence>
<dbReference type="KEGG" id="sbk:SHEWBE_2052"/>
<organism evidence="1 2">
    <name type="scientific">Shewanella benthica</name>
    <dbReference type="NCBI Taxonomy" id="43661"/>
    <lineage>
        <taxon>Bacteria</taxon>
        <taxon>Pseudomonadati</taxon>
        <taxon>Pseudomonadota</taxon>
        <taxon>Gammaproteobacteria</taxon>
        <taxon>Alteromonadales</taxon>
        <taxon>Shewanellaceae</taxon>
        <taxon>Shewanella</taxon>
    </lineage>
</organism>
<evidence type="ECO:0000313" key="1">
    <source>
        <dbReference type="EMBL" id="SQH76018.1"/>
    </source>
</evidence>
<evidence type="ECO:0008006" key="3">
    <source>
        <dbReference type="Google" id="ProtNLM"/>
    </source>
</evidence>
<accession>A0A330M1X9</accession>
<name>A0A330M1X9_9GAMM</name>
<dbReference type="AlphaFoldDB" id="A0A330M1X9"/>
<proteinExistence type="predicted"/>
<protein>
    <recommendedName>
        <fullName evidence="3">Transposase</fullName>
    </recommendedName>
</protein>